<dbReference type="AlphaFoldDB" id="B0C2C5"/>
<evidence type="ECO:0000313" key="2">
    <source>
        <dbReference type="Proteomes" id="UP000000268"/>
    </source>
</evidence>
<keyword evidence="2" id="KW-1185">Reference proteome</keyword>
<dbReference type="Proteomes" id="UP000000268">
    <property type="component" value="Chromosome"/>
</dbReference>
<dbReference type="HOGENOM" id="CLU_2218729_0_0_3"/>
<accession>B0C2C5</accession>
<proteinExistence type="predicted"/>
<dbReference type="KEGG" id="amr:AM1_3587"/>
<sequence length="100" mass="11220">MMLQILYMIAFIVLAVLAVGNLIRNVYSVGFLSQRDYHLPLPPPAYPEDKPQLVPHPELLDEAGNVIDEPLLVMRSMSVEDAREQLDALYNQSPGSKEDV</sequence>
<reference evidence="1 2" key="1">
    <citation type="journal article" date="2008" name="Proc. Natl. Acad. Sci. U.S.A.">
        <title>Niche adaptation and genome expansion in the chlorophyll d-producing cyanobacterium Acaryochloris marina.</title>
        <authorList>
            <person name="Swingley W.D."/>
            <person name="Chen M."/>
            <person name="Cheung P.C."/>
            <person name="Conrad A.L."/>
            <person name="Dejesa L.C."/>
            <person name="Hao J."/>
            <person name="Honchak B.M."/>
            <person name="Karbach L.E."/>
            <person name="Kurdoglu A."/>
            <person name="Lahiri S."/>
            <person name="Mastrian S.D."/>
            <person name="Miyashita H."/>
            <person name="Page L."/>
            <person name="Ramakrishna P."/>
            <person name="Satoh S."/>
            <person name="Sattley W.M."/>
            <person name="Shimada Y."/>
            <person name="Taylor H.L."/>
            <person name="Tomo T."/>
            <person name="Tsuchiya T."/>
            <person name="Wang Z.T."/>
            <person name="Raymond J."/>
            <person name="Mimuro M."/>
            <person name="Blankenship R.E."/>
            <person name="Touchman J.W."/>
        </authorList>
    </citation>
    <scope>NUCLEOTIDE SEQUENCE [LARGE SCALE GENOMIC DNA]</scope>
    <source>
        <strain evidence="2">MBIC 11017</strain>
    </source>
</reference>
<evidence type="ECO:0008006" key="3">
    <source>
        <dbReference type="Google" id="ProtNLM"/>
    </source>
</evidence>
<name>B0C2C5_ACAM1</name>
<gene>
    <name evidence="1" type="ordered locus">AM1_3587</name>
</gene>
<dbReference type="EMBL" id="CP000828">
    <property type="protein sequence ID" value="ABW28577.1"/>
    <property type="molecule type" value="Genomic_DNA"/>
</dbReference>
<dbReference type="InterPro" id="IPR021355">
    <property type="entry name" value="Phage_Syn9_Gp224"/>
</dbReference>
<dbReference type="Pfam" id="PF11189">
    <property type="entry name" value="DUF2973"/>
    <property type="match status" value="1"/>
</dbReference>
<dbReference type="STRING" id="329726.AM1_3587"/>
<organism evidence="1 2">
    <name type="scientific">Acaryochloris marina (strain MBIC 11017)</name>
    <dbReference type="NCBI Taxonomy" id="329726"/>
    <lineage>
        <taxon>Bacteria</taxon>
        <taxon>Bacillati</taxon>
        <taxon>Cyanobacteriota</taxon>
        <taxon>Cyanophyceae</taxon>
        <taxon>Acaryochloridales</taxon>
        <taxon>Acaryochloridaceae</taxon>
        <taxon>Acaryochloris</taxon>
    </lineage>
</organism>
<protein>
    <recommendedName>
        <fullName evidence="3">DUF2973 domain-containing protein</fullName>
    </recommendedName>
</protein>
<evidence type="ECO:0000313" key="1">
    <source>
        <dbReference type="EMBL" id="ABW28577.1"/>
    </source>
</evidence>
<dbReference type="eggNOG" id="ENOG5032RJR">
    <property type="taxonomic scope" value="Bacteria"/>
</dbReference>